<dbReference type="OrthoDB" id="9789556at2"/>
<protein>
    <recommendedName>
        <fullName evidence="6">Transcription antitermination protein NusB</fullName>
    </recommendedName>
    <alternativeName>
        <fullName evidence="6">Antitermination factor NusB</fullName>
    </alternativeName>
</protein>
<name>A0A0D6EUR4_9PROT</name>
<dbReference type="SUPFAM" id="SSF48013">
    <property type="entry name" value="NusB-like"/>
    <property type="match status" value="1"/>
</dbReference>
<dbReference type="InterPro" id="IPR006027">
    <property type="entry name" value="NusB_RsmB_TIM44"/>
</dbReference>
<keyword evidence="2 6" id="KW-0889">Transcription antitermination</keyword>
<dbReference type="KEGG" id="mbat:BN1208_0305"/>
<evidence type="ECO:0000256" key="2">
    <source>
        <dbReference type="ARBA" id="ARBA00022814"/>
    </source>
</evidence>
<dbReference type="PANTHER" id="PTHR11078:SF3">
    <property type="entry name" value="ANTITERMINATION NUSB DOMAIN-CONTAINING PROTEIN"/>
    <property type="match status" value="1"/>
</dbReference>
<dbReference type="GO" id="GO:0006353">
    <property type="term" value="P:DNA-templated transcription termination"/>
    <property type="evidence" value="ECO:0007669"/>
    <property type="project" value="UniProtKB-UniRule"/>
</dbReference>
<dbReference type="GO" id="GO:0003723">
    <property type="term" value="F:RNA binding"/>
    <property type="evidence" value="ECO:0007669"/>
    <property type="project" value="UniProtKB-UniRule"/>
</dbReference>
<dbReference type="InterPro" id="IPR035926">
    <property type="entry name" value="NusB-like_sf"/>
</dbReference>
<dbReference type="PANTHER" id="PTHR11078">
    <property type="entry name" value="N UTILIZATION SUBSTANCE PROTEIN B-RELATED"/>
    <property type="match status" value="1"/>
</dbReference>
<gene>
    <name evidence="6 8" type="primary">nusB</name>
    <name evidence="8" type="ORF">BN1208_0305</name>
</gene>
<comment type="similarity">
    <text evidence="1 6">Belongs to the NusB family.</text>
</comment>
<dbReference type="NCBIfam" id="TIGR01951">
    <property type="entry name" value="nusB"/>
    <property type="match status" value="1"/>
</dbReference>
<dbReference type="STRING" id="1581557.BN1208_0305"/>
<dbReference type="HAMAP" id="MF_00073">
    <property type="entry name" value="NusB"/>
    <property type="match status" value="1"/>
</dbReference>
<evidence type="ECO:0000259" key="7">
    <source>
        <dbReference type="Pfam" id="PF01029"/>
    </source>
</evidence>
<dbReference type="AlphaFoldDB" id="A0A0D6EUR4"/>
<dbReference type="GO" id="GO:0005829">
    <property type="term" value="C:cytosol"/>
    <property type="evidence" value="ECO:0007669"/>
    <property type="project" value="TreeGrafter"/>
</dbReference>
<accession>A0A0D6EUR4</accession>
<dbReference type="EMBL" id="LN827929">
    <property type="protein sequence ID" value="CEZ19199.1"/>
    <property type="molecule type" value="Genomic_DNA"/>
</dbReference>
<keyword evidence="4 6" id="KW-0805">Transcription regulation</keyword>
<evidence type="ECO:0000256" key="5">
    <source>
        <dbReference type="ARBA" id="ARBA00023163"/>
    </source>
</evidence>
<keyword evidence="3 6" id="KW-0694">RNA-binding</keyword>
<dbReference type="Gene3D" id="1.10.940.10">
    <property type="entry name" value="NusB-like"/>
    <property type="match status" value="1"/>
</dbReference>
<evidence type="ECO:0000313" key="8">
    <source>
        <dbReference type="EMBL" id="CEZ19199.1"/>
    </source>
</evidence>
<reference evidence="9" key="1">
    <citation type="submission" date="2014-12" db="EMBL/GenBank/DDBJ databases">
        <authorList>
            <person name="Salcher M.M."/>
        </authorList>
    </citation>
    <scope>NUCLEOTIDE SEQUENCE [LARGE SCALE GENOMIC DNA]</scope>
    <source>
        <strain evidence="9">MMS-10A-171</strain>
    </source>
</reference>
<dbReference type="Pfam" id="PF01029">
    <property type="entry name" value="NusB"/>
    <property type="match status" value="1"/>
</dbReference>
<keyword evidence="5 6" id="KW-0804">Transcription</keyword>
<evidence type="ECO:0000256" key="1">
    <source>
        <dbReference type="ARBA" id="ARBA00005952"/>
    </source>
</evidence>
<dbReference type="HOGENOM" id="CLU_087843_4_1_4"/>
<feature type="domain" description="NusB/RsmB/TIM44" evidence="7">
    <location>
        <begin position="18"/>
        <end position="142"/>
    </location>
</feature>
<evidence type="ECO:0000256" key="3">
    <source>
        <dbReference type="ARBA" id="ARBA00022884"/>
    </source>
</evidence>
<evidence type="ECO:0000256" key="6">
    <source>
        <dbReference type="HAMAP-Rule" id="MF_00073"/>
    </source>
</evidence>
<dbReference type="GO" id="GO:0031564">
    <property type="term" value="P:transcription antitermination"/>
    <property type="evidence" value="ECO:0007669"/>
    <property type="project" value="UniProtKB-KW"/>
</dbReference>
<evidence type="ECO:0000313" key="9">
    <source>
        <dbReference type="Proteomes" id="UP000064007"/>
    </source>
</evidence>
<organism evidence="8 9">
    <name type="scientific">Candidatus Methylopumilus planktonicus</name>
    <dbReference type="NCBI Taxonomy" id="1581557"/>
    <lineage>
        <taxon>Bacteria</taxon>
        <taxon>Pseudomonadati</taxon>
        <taxon>Pseudomonadota</taxon>
        <taxon>Betaproteobacteria</taxon>
        <taxon>Nitrosomonadales</taxon>
        <taxon>Methylophilaceae</taxon>
        <taxon>Candidatus Methylopumilus</taxon>
    </lineage>
</organism>
<dbReference type="InterPro" id="IPR011605">
    <property type="entry name" value="NusB_fam"/>
</dbReference>
<dbReference type="Proteomes" id="UP000064007">
    <property type="component" value="Chromosome 1"/>
</dbReference>
<evidence type="ECO:0000256" key="4">
    <source>
        <dbReference type="ARBA" id="ARBA00023015"/>
    </source>
</evidence>
<dbReference type="RefSeq" id="WP_046487178.1">
    <property type="nucleotide sequence ID" value="NZ_CP040978.1"/>
</dbReference>
<dbReference type="GeneID" id="99989650"/>
<sequence>MLEVQPIKKKKKLVNNRRKSRELVMKSIYRGILNQFDINQIKKDIKDDPDYLKADEIFYHHLFDGIMNNMDQLNNEISSFIDRPIEKLSPIEHSILCISVYELMHDVPTPYKVAINEGVELAKTFGGIDGYKYINGVLDKVAEKRRPLEFLKH</sequence>
<keyword evidence="9" id="KW-1185">Reference proteome</keyword>
<comment type="function">
    <text evidence="6">Involved in transcription antitermination. Required for transcription of ribosomal RNA (rRNA) genes. Binds specifically to the boxA antiterminator sequence of the ribosomal RNA (rrn) operons.</text>
</comment>
<proteinExistence type="inferred from homology"/>